<reference evidence="1" key="1">
    <citation type="submission" date="2021-06" db="EMBL/GenBank/DDBJ databases">
        <authorList>
            <person name="Kallberg Y."/>
            <person name="Tangrot J."/>
            <person name="Rosling A."/>
        </authorList>
    </citation>
    <scope>NUCLEOTIDE SEQUENCE</scope>
    <source>
        <strain evidence="1">CL551</strain>
    </source>
</reference>
<accession>A0A9N9J8Y9</accession>
<comment type="caution">
    <text evidence="1">The sequence shown here is derived from an EMBL/GenBank/DDBJ whole genome shotgun (WGS) entry which is preliminary data.</text>
</comment>
<organism evidence="1 2">
    <name type="scientific">Acaulospora morrowiae</name>
    <dbReference type="NCBI Taxonomy" id="94023"/>
    <lineage>
        <taxon>Eukaryota</taxon>
        <taxon>Fungi</taxon>
        <taxon>Fungi incertae sedis</taxon>
        <taxon>Mucoromycota</taxon>
        <taxon>Glomeromycotina</taxon>
        <taxon>Glomeromycetes</taxon>
        <taxon>Diversisporales</taxon>
        <taxon>Acaulosporaceae</taxon>
        <taxon>Acaulospora</taxon>
    </lineage>
</organism>
<sequence>MIGWVPLDFRENKNWKCVKESHCKTSNHSYLSRNKMQYDSPLDPDATQDYFTQNPSYTSISYNQNTPMETSNYNSYTPGISTEARNFHTFVPTTPMEMSNFNPFSHTTPFDSNELLRALQKK</sequence>
<dbReference type="Proteomes" id="UP000789342">
    <property type="component" value="Unassembled WGS sequence"/>
</dbReference>
<evidence type="ECO:0000313" key="1">
    <source>
        <dbReference type="EMBL" id="CAG8767938.1"/>
    </source>
</evidence>
<name>A0A9N9J8Y9_9GLOM</name>
<dbReference type="AlphaFoldDB" id="A0A9N9J8Y9"/>
<proteinExistence type="predicted"/>
<dbReference type="EMBL" id="CAJVPV010044727">
    <property type="protein sequence ID" value="CAG8767938.1"/>
    <property type="molecule type" value="Genomic_DNA"/>
</dbReference>
<feature type="non-terminal residue" evidence="1">
    <location>
        <position position="122"/>
    </location>
</feature>
<gene>
    <name evidence="1" type="ORF">AMORRO_LOCUS16409</name>
</gene>
<keyword evidence="2" id="KW-1185">Reference proteome</keyword>
<protein>
    <submittedName>
        <fullName evidence="1">4834_t:CDS:1</fullName>
    </submittedName>
</protein>
<evidence type="ECO:0000313" key="2">
    <source>
        <dbReference type="Proteomes" id="UP000789342"/>
    </source>
</evidence>